<accession>A0A1C3RHY6</accession>
<keyword evidence="2" id="KW-0645">Protease</keyword>
<evidence type="ECO:0000256" key="1">
    <source>
        <dbReference type="SAM" id="SignalP"/>
    </source>
</evidence>
<dbReference type="EMBL" id="FLYE01000023">
    <property type="protein sequence ID" value="SCA56865.1"/>
    <property type="molecule type" value="Genomic_DNA"/>
</dbReference>
<dbReference type="SUPFAM" id="SSF50494">
    <property type="entry name" value="Trypsin-like serine proteases"/>
    <property type="match status" value="1"/>
</dbReference>
<keyword evidence="1" id="KW-0732">Signal</keyword>
<protein>
    <submittedName>
        <fullName evidence="2">Putative Trypsin-like serine protease</fullName>
    </submittedName>
</protein>
<dbReference type="PANTHER" id="PTHR22939">
    <property type="entry name" value="SERINE PROTEASE FAMILY S1C HTRA-RELATED"/>
    <property type="match status" value="1"/>
</dbReference>
<dbReference type="InterPro" id="IPR009003">
    <property type="entry name" value="Peptidase_S1_PA"/>
</dbReference>
<reference evidence="2 3" key="1">
    <citation type="submission" date="2016-07" db="EMBL/GenBank/DDBJ databases">
        <authorList>
            <person name="Lefevre C.T."/>
        </authorList>
    </citation>
    <scope>NUCLEOTIDE SEQUENCE [LARGE SCALE GENOMIC DNA]</scope>
    <source>
        <strain evidence="2">PR1</strain>
    </source>
</reference>
<dbReference type="Pfam" id="PF13365">
    <property type="entry name" value="Trypsin_2"/>
    <property type="match status" value="1"/>
</dbReference>
<gene>
    <name evidence="2" type="ORF">MTBPR1_30235</name>
</gene>
<dbReference type="GO" id="GO:0006508">
    <property type="term" value="P:proteolysis"/>
    <property type="evidence" value="ECO:0007669"/>
    <property type="project" value="UniProtKB-KW"/>
</dbReference>
<dbReference type="RefSeq" id="WP_069188927.1">
    <property type="nucleotide sequence ID" value="NZ_FLYE01000023.1"/>
</dbReference>
<dbReference type="SUPFAM" id="SSF48452">
    <property type="entry name" value="TPR-like"/>
    <property type="match status" value="1"/>
</dbReference>
<dbReference type="STRING" id="1867952.MTBPR1_30235"/>
<proteinExistence type="predicted"/>
<dbReference type="OrthoDB" id="1522627at2"/>
<dbReference type="Gene3D" id="2.40.10.120">
    <property type="match status" value="1"/>
</dbReference>
<sequence length="499" mass="54511">MFKKLKTNIQIVACVTGLALFSASPIQAQEADHLVRFKHFLKTGQPQRVIETANSKNIQESLLLAQAYLQTGQADLALEIYENAQFHILDNDESISLGLAKAKTALGQLDQARRHLKMAHLSGGYKIEAELILASIDEISGHVGQARQRLEKLYKLAPNHESVVLTFASFNVKQQALNEAARILERFLLSNADSAKTAQMLGNIYQQWGHGDKAATYFKIAHRLYNENGDQNPSTPQVAHKDDAPAPIAQKVKPVAISPLPQVKQARYKSLPKPTPLPFSRQTALKTGSGFIIGQGQYIVTNRHVVDHLNSPNEKIAVRNGLGELKMAHIHKVSQKDDLAILKTDQPFRAEYAIPFHQLPNTTPGSGAIVMGFPLMDLLGQNTPSLTDGIISKATGLGDDQRTFLISSKMNKGNSGGPIFNKRGELIGIAVAKLDVMGVYEERGHLAEDMNLAIKANSVQELVGPPSSQPPAREVINSLEELYQTMLPSVVLVASRSAS</sequence>
<dbReference type="AlphaFoldDB" id="A0A1C3RHY6"/>
<feature type="signal peptide" evidence="1">
    <location>
        <begin position="1"/>
        <end position="28"/>
    </location>
</feature>
<keyword evidence="2" id="KW-0378">Hydrolase</keyword>
<evidence type="ECO:0000313" key="2">
    <source>
        <dbReference type="EMBL" id="SCA56865.1"/>
    </source>
</evidence>
<organism evidence="2 3">
    <name type="scientific">Candidatus Terasakiella magnetica</name>
    <dbReference type="NCBI Taxonomy" id="1867952"/>
    <lineage>
        <taxon>Bacteria</taxon>
        <taxon>Pseudomonadati</taxon>
        <taxon>Pseudomonadota</taxon>
        <taxon>Alphaproteobacteria</taxon>
        <taxon>Rhodospirillales</taxon>
        <taxon>Terasakiellaceae</taxon>
        <taxon>Terasakiella</taxon>
    </lineage>
</organism>
<feature type="chain" id="PRO_5008680788" evidence="1">
    <location>
        <begin position="29"/>
        <end position="499"/>
    </location>
</feature>
<name>A0A1C3RHY6_9PROT</name>
<dbReference type="Proteomes" id="UP000231658">
    <property type="component" value="Unassembled WGS sequence"/>
</dbReference>
<keyword evidence="3" id="KW-1185">Reference proteome</keyword>
<dbReference type="Gene3D" id="1.25.40.10">
    <property type="entry name" value="Tetratricopeptide repeat domain"/>
    <property type="match status" value="2"/>
</dbReference>
<dbReference type="GO" id="GO:0008233">
    <property type="term" value="F:peptidase activity"/>
    <property type="evidence" value="ECO:0007669"/>
    <property type="project" value="UniProtKB-KW"/>
</dbReference>
<dbReference type="InterPro" id="IPR011990">
    <property type="entry name" value="TPR-like_helical_dom_sf"/>
</dbReference>
<dbReference type="PANTHER" id="PTHR22939:SF129">
    <property type="entry name" value="SERINE PROTEASE HTRA2, MITOCHONDRIAL"/>
    <property type="match status" value="1"/>
</dbReference>
<evidence type="ECO:0000313" key="3">
    <source>
        <dbReference type="Proteomes" id="UP000231658"/>
    </source>
</evidence>